<protein>
    <recommendedName>
        <fullName evidence="7">Major facilitator superfamily (MFS) profile domain-containing protein</fullName>
    </recommendedName>
</protein>
<feature type="transmembrane region" description="Helical" evidence="6">
    <location>
        <begin position="46"/>
        <end position="64"/>
    </location>
</feature>
<dbReference type="InterPro" id="IPR004752">
    <property type="entry name" value="AmpG_permease/AT-1"/>
</dbReference>
<feature type="transmembrane region" description="Helical" evidence="6">
    <location>
        <begin position="166"/>
        <end position="187"/>
    </location>
</feature>
<dbReference type="RefSeq" id="WP_016655866.1">
    <property type="nucleotide sequence ID" value="NZ_KE340352.1"/>
</dbReference>
<feature type="transmembrane region" description="Helical" evidence="6">
    <location>
        <begin position="287"/>
        <end position="306"/>
    </location>
</feature>
<feature type="transmembrane region" description="Helical" evidence="6">
    <location>
        <begin position="376"/>
        <end position="395"/>
    </location>
</feature>
<dbReference type="GO" id="GO:0022857">
    <property type="term" value="F:transmembrane transporter activity"/>
    <property type="evidence" value="ECO:0007669"/>
    <property type="project" value="InterPro"/>
</dbReference>
<feature type="transmembrane region" description="Helical" evidence="6">
    <location>
        <begin position="312"/>
        <end position="339"/>
    </location>
</feature>
<feature type="transmembrane region" description="Helical" evidence="6">
    <location>
        <begin position="104"/>
        <end position="131"/>
    </location>
</feature>
<dbReference type="InterPro" id="IPR020846">
    <property type="entry name" value="MFS_dom"/>
</dbReference>
<comment type="subcellular location">
    <subcellularLocation>
        <location evidence="1">Membrane</location>
        <topology evidence="1">Multi-pass membrane protein</topology>
    </subcellularLocation>
</comment>
<name>S3N3Y6_9GAMM</name>
<dbReference type="HOGENOM" id="CLU_029352_4_2_6"/>
<dbReference type="SUPFAM" id="SSF103473">
    <property type="entry name" value="MFS general substrate transporter"/>
    <property type="match status" value="1"/>
</dbReference>
<dbReference type="InterPro" id="IPR036259">
    <property type="entry name" value="MFS_trans_sf"/>
</dbReference>
<dbReference type="GO" id="GO:0016020">
    <property type="term" value="C:membrane"/>
    <property type="evidence" value="ECO:0007669"/>
    <property type="project" value="UniProtKB-SubCell"/>
</dbReference>
<reference evidence="8 9" key="1">
    <citation type="submission" date="2013-06" db="EMBL/GenBank/DDBJ databases">
        <title>The Genome Sequence of Acinetobacter rudis CIP 110305.</title>
        <authorList>
            <consortium name="The Broad Institute Genome Sequencing Platform"/>
            <consortium name="The Broad Institute Genome Sequencing Center for Infectious Disease"/>
            <person name="Cerqueira G."/>
            <person name="Feldgarden M."/>
            <person name="Courvalin P."/>
            <person name="Perichon B."/>
            <person name="Grillot-Courvalin C."/>
            <person name="Clermont D."/>
            <person name="Rocha E."/>
            <person name="Yoon E.-J."/>
            <person name="Nemec A."/>
            <person name="Young S.K."/>
            <person name="Zeng Q."/>
            <person name="Gargeya S."/>
            <person name="Fitzgerald M."/>
            <person name="Abouelleil A."/>
            <person name="Alvarado L."/>
            <person name="Berlin A.M."/>
            <person name="Chapman S.B."/>
            <person name="Dewar J."/>
            <person name="Goldberg J."/>
            <person name="Griggs A."/>
            <person name="Gujja S."/>
            <person name="Hansen M."/>
            <person name="Howarth C."/>
            <person name="Imamovic A."/>
            <person name="Larimer J."/>
            <person name="McCowan C."/>
            <person name="Murphy C."/>
            <person name="Pearson M."/>
            <person name="Priest M."/>
            <person name="Roberts A."/>
            <person name="Saif S."/>
            <person name="Shea T."/>
            <person name="Sykes S."/>
            <person name="Wortman J."/>
            <person name="Nusbaum C."/>
            <person name="Birren B."/>
        </authorList>
    </citation>
    <scope>NUCLEOTIDE SEQUENCE [LARGE SCALE GENOMIC DNA]</scope>
    <source>
        <strain evidence="8 9">CIP 110305</strain>
    </source>
</reference>
<dbReference type="InterPro" id="IPR011701">
    <property type="entry name" value="MFS"/>
</dbReference>
<dbReference type="PANTHER" id="PTHR12778:SF10">
    <property type="entry name" value="MAJOR FACILITATOR SUPERFAMILY DOMAIN-CONTAINING PROTEIN 3"/>
    <property type="match status" value="1"/>
</dbReference>
<dbReference type="OrthoDB" id="6103975at2"/>
<evidence type="ECO:0000256" key="2">
    <source>
        <dbReference type="ARBA" id="ARBA00022448"/>
    </source>
</evidence>
<keyword evidence="3 6" id="KW-0812">Transmembrane</keyword>
<dbReference type="PANTHER" id="PTHR12778">
    <property type="entry name" value="SOLUTE CARRIER FAMILY 33 ACETYL-COA TRANSPORTER -RELATED"/>
    <property type="match status" value="1"/>
</dbReference>
<dbReference type="PROSITE" id="PS50850">
    <property type="entry name" value="MFS"/>
    <property type="match status" value="1"/>
</dbReference>
<keyword evidence="4 6" id="KW-1133">Transmembrane helix</keyword>
<evidence type="ECO:0000256" key="5">
    <source>
        <dbReference type="ARBA" id="ARBA00023136"/>
    </source>
</evidence>
<evidence type="ECO:0000256" key="3">
    <source>
        <dbReference type="ARBA" id="ARBA00022692"/>
    </source>
</evidence>
<feature type="transmembrane region" description="Helical" evidence="6">
    <location>
        <begin position="351"/>
        <end position="370"/>
    </location>
</feature>
<feature type="transmembrane region" description="Helical" evidence="6">
    <location>
        <begin position="222"/>
        <end position="241"/>
    </location>
</feature>
<evidence type="ECO:0000256" key="6">
    <source>
        <dbReference type="SAM" id="Phobius"/>
    </source>
</evidence>
<keyword evidence="5 6" id="KW-0472">Membrane</keyword>
<dbReference type="PATRIC" id="fig|421052.3.peg.1416"/>
<dbReference type="AlphaFoldDB" id="S3N3Y6"/>
<gene>
    <name evidence="8" type="ORF">F945_01458</name>
</gene>
<keyword evidence="2" id="KW-0813">Transport</keyword>
<dbReference type="eggNOG" id="COG2814">
    <property type="taxonomic scope" value="Bacteria"/>
</dbReference>
<evidence type="ECO:0000259" key="7">
    <source>
        <dbReference type="PROSITE" id="PS50850"/>
    </source>
</evidence>
<proteinExistence type="predicted"/>
<comment type="caution">
    <text evidence="8">The sequence shown here is derived from an EMBL/GenBank/DDBJ whole genome shotgun (WGS) entry which is preliminary data.</text>
</comment>
<evidence type="ECO:0000256" key="1">
    <source>
        <dbReference type="ARBA" id="ARBA00004141"/>
    </source>
</evidence>
<evidence type="ECO:0000313" key="8">
    <source>
        <dbReference type="EMBL" id="EPF74690.1"/>
    </source>
</evidence>
<dbReference type="EMBL" id="ATGI01000017">
    <property type="protein sequence ID" value="EPF74690.1"/>
    <property type="molecule type" value="Genomic_DNA"/>
</dbReference>
<dbReference type="Gene3D" id="1.20.1250.20">
    <property type="entry name" value="MFS general substrate transporter like domains"/>
    <property type="match status" value="1"/>
</dbReference>
<dbReference type="Pfam" id="PF07690">
    <property type="entry name" value="MFS_1"/>
    <property type="match status" value="1"/>
</dbReference>
<organism evidence="8 9">
    <name type="scientific">Acinetobacter rudis CIP 110305</name>
    <dbReference type="NCBI Taxonomy" id="421052"/>
    <lineage>
        <taxon>Bacteria</taxon>
        <taxon>Pseudomonadati</taxon>
        <taxon>Pseudomonadota</taxon>
        <taxon>Gammaproteobacteria</taxon>
        <taxon>Moraxellales</taxon>
        <taxon>Moraxellaceae</taxon>
        <taxon>Acinetobacter</taxon>
    </lineage>
</organism>
<feature type="transmembrane region" description="Helical" evidence="6">
    <location>
        <begin position="143"/>
        <end position="160"/>
    </location>
</feature>
<dbReference type="Proteomes" id="UP000014568">
    <property type="component" value="Unassembled WGS sequence"/>
</dbReference>
<feature type="transmembrane region" description="Helical" evidence="6">
    <location>
        <begin position="76"/>
        <end position="98"/>
    </location>
</feature>
<dbReference type="STRING" id="632955.GCA_000829675_00809"/>
<sequence length="407" mass="45345">MNRPTLFWQIAFGWMNFSLAVPSIYLMLGLPLIMRQYGWSGTEIGLFQLAALPTLAKFLFALPVQKLNLGKQSFSIWLVILTLPSIALLCWLSAHNLIEQPKLLFIFALCLSILFTWLDIPLNALAAQFFLRTEQMYTGSIRSAALFIGAIMGGGIFVFIHHHYGWHVPFILMASFLLVGLIPLLCIKLDTSSNPQPNQRPHIGLHIFQDWKSFFNQPSAKTWIGLLLFGFPFIGAVWLYLKPAFLDYGLSVNVVALTIGTLGGIAGAISSLIAPYFAKRLGSEQTILLYLAISILAISALIIGFYFKFSTIWLICCALLIGIGMGGISALLFGLTLLFCRKELSATDYGLQTSLFTLSRILVPILSGILFDAYGYIIMFTVLLIAILMTLIMTWKIKHHLKPTLDH</sequence>
<accession>S3N3Y6</accession>
<feature type="transmembrane region" description="Helical" evidence="6">
    <location>
        <begin position="12"/>
        <end position="34"/>
    </location>
</feature>
<evidence type="ECO:0000313" key="9">
    <source>
        <dbReference type="Proteomes" id="UP000014568"/>
    </source>
</evidence>
<feature type="domain" description="Major facilitator superfamily (MFS) profile" evidence="7">
    <location>
        <begin position="6"/>
        <end position="398"/>
    </location>
</feature>
<evidence type="ECO:0000256" key="4">
    <source>
        <dbReference type="ARBA" id="ARBA00022989"/>
    </source>
</evidence>
<keyword evidence="9" id="KW-1185">Reference proteome</keyword>
<feature type="transmembrane region" description="Helical" evidence="6">
    <location>
        <begin position="253"/>
        <end position="275"/>
    </location>
</feature>